<dbReference type="EMBL" id="BNAW01000001">
    <property type="protein sequence ID" value="GHF90490.1"/>
    <property type="molecule type" value="Genomic_DNA"/>
</dbReference>
<name>A0ABQ3JUY4_9PSEU</name>
<gene>
    <name evidence="2" type="ORF">GCM10017567_00540</name>
</gene>
<evidence type="ECO:0000256" key="1">
    <source>
        <dbReference type="SAM" id="MobiDB-lite"/>
    </source>
</evidence>
<dbReference type="Proteomes" id="UP000649955">
    <property type="component" value="Unassembled WGS sequence"/>
</dbReference>
<reference evidence="3" key="1">
    <citation type="journal article" date="2019" name="Int. J. Syst. Evol. Microbiol.">
        <title>The Global Catalogue of Microorganisms (GCM) 10K type strain sequencing project: providing services to taxonomists for standard genome sequencing and annotation.</title>
        <authorList>
            <consortium name="The Broad Institute Genomics Platform"/>
            <consortium name="The Broad Institute Genome Sequencing Center for Infectious Disease"/>
            <person name="Wu L."/>
            <person name="Ma J."/>
        </authorList>
    </citation>
    <scope>NUCLEOTIDE SEQUENCE [LARGE SCALE GENOMIC DNA]</scope>
    <source>
        <strain evidence="3">CGMCC 4.7680</strain>
    </source>
</reference>
<sequence>MHFGSIGRIERRIRGSPAQSAAGPQWIGRSRRILGAHKTTNGDIGGRGHPAGDDRRYSGSHQRYAGQQEVIEIFRPCVTSLS</sequence>
<comment type="caution">
    <text evidence="2">The sequence shown here is derived from an EMBL/GenBank/DDBJ whole genome shotgun (WGS) entry which is preliminary data.</text>
</comment>
<evidence type="ECO:0000313" key="3">
    <source>
        <dbReference type="Proteomes" id="UP000649955"/>
    </source>
</evidence>
<protein>
    <submittedName>
        <fullName evidence="2">Uncharacterized protein</fullName>
    </submittedName>
</protein>
<accession>A0ABQ3JUY4</accession>
<feature type="region of interest" description="Disordered" evidence="1">
    <location>
        <begin position="1"/>
        <end position="60"/>
    </location>
</feature>
<keyword evidence="3" id="KW-1185">Reference proteome</keyword>
<proteinExistence type="predicted"/>
<organism evidence="2 3">
    <name type="scientific">Amycolatopsis bullii</name>
    <dbReference type="NCBI Taxonomy" id="941987"/>
    <lineage>
        <taxon>Bacteria</taxon>
        <taxon>Bacillati</taxon>
        <taxon>Actinomycetota</taxon>
        <taxon>Actinomycetes</taxon>
        <taxon>Pseudonocardiales</taxon>
        <taxon>Pseudonocardiaceae</taxon>
        <taxon>Amycolatopsis</taxon>
    </lineage>
</organism>
<evidence type="ECO:0000313" key="2">
    <source>
        <dbReference type="EMBL" id="GHF90490.1"/>
    </source>
</evidence>